<evidence type="ECO:0000256" key="5">
    <source>
        <dbReference type="ARBA" id="ARBA00023136"/>
    </source>
</evidence>
<keyword evidence="3" id="KW-0812">Transmembrane</keyword>
<keyword evidence="8" id="KW-1185">Reference proteome</keyword>
<evidence type="ECO:0000256" key="1">
    <source>
        <dbReference type="ARBA" id="ARBA00004651"/>
    </source>
</evidence>
<dbReference type="EMBL" id="CP037968">
    <property type="protein sequence ID" value="QYZ79266.1"/>
    <property type="molecule type" value="Genomic_DNA"/>
</dbReference>
<evidence type="ECO:0000256" key="4">
    <source>
        <dbReference type="ARBA" id="ARBA00022989"/>
    </source>
</evidence>
<dbReference type="Pfam" id="PF17200">
    <property type="entry name" value="sCache_2"/>
    <property type="match status" value="1"/>
</dbReference>
<dbReference type="GO" id="GO:0005886">
    <property type="term" value="C:plasma membrane"/>
    <property type="evidence" value="ECO:0007669"/>
    <property type="project" value="UniProtKB-SubCell"/>
</dbReference>
<organism evidence="7 8">
    <name type="scientific">Methanofollis formosanus</name>
    <dbReference type="NCBI Taxonomy" id="299308"/>
    <lineage>
        <taxon>Archaea</taxon>
        <taxon>Methanobacteriati</taxon>
        <taxon>Methanobacteriota</taxon>
        <taxon>Stenosarchaea group</taxon>
        <taxon>Methanomicrobia</taxon>
        <taxon>Methanomicrobiales</taxon>
        <taxon>Methanomicrobiaceae</taxon>
        <taxon>Methanofollis</taxon>
    </lineage>
</organism>
<evidence type="ECO:0000256" key="2">
    <source>
        <dbReference type="ARBA" id="ARBA00022475"/>
    </source>
</evidence>
<evidence type="ECO:0000256" key="3">
    <source>
        <dbReference type="ARBA" id="ARBA00022692"/>
    </source>
</evidence>
<evidence type="ECO:0000313" key="7">
    <source>
        <dbReference type="EMBL" id="QYZ79266.1"/>
    </source>
</evidence>
<comment type="subcellular location">
    <subcellularLocation>
        <location evidence="1">Cell membrane</location>
        <topology evidence="1">Multi-pass membrane protein</topology>
    </subcellularLocation>
</comment>
<dbReference type="Gene3D" id="3.30.450.20">
    <property type="entry name" value="PAS domain"/>
    <property type="match status" value="2"/>
</dbReference>
<feature type="domain" description="Single Cache" evidence="6">
    <location>
        <begin position="211"/>
        <end position="292"/>
    </location>
</feature>
<dbReference type="Proteomes" id="UP000826709">
    <property type="component" value="Chromosome"/>
</dbReference>
<dbReference type="InterPro" id="IPR004010">
    <property type="entry name" value="Double_Cache_2"/>
</dbReference>
<keyword evidence="5" id="KW-0472">Membrane</keyword>
<accession>A0A8G1A1G5</accession>
<name>A0A8G1A1G5_9EURY</name>
<keyword evidence="4" id="KW-1133">Transmembrane helix</keyword>
<dbReference type="AlphaFoldDB" id="A0A8G1A1G5"/>
<protein>
    <submittedName>
        <fullName evidence="7">Sodium:calcium antiporter</fullName>
    </submittedName>
</protein>
<dbReference type="SMART" id="SM01049">
    <property type="entry name" value="Cache_2"/>
    <property type="match status" value="2"/>
</dbReference>
<sequence length="355" mass="39251">MVDRPHRRFPCGAGEVGRREQIILIVLYVICQSLCMRPQTILILLALISAPLLVAGCTDTASLDCNPPTPGSDSPAELVAFVEKAYEYAQVNGREAALREFNNQSGRFVEGERYIFAYDFEGNTLALPFQPDLIGENRRNATDANGTAFIREMIETAEADGGFARYQYVDPSDNFTVKPKLSYVMPVDQDWFIGSGIYDPGEDDPIVSVGGDPLVRESLKSFVAEAIAYSVEHGKDAAISEFNDPNGTFVRGNLYIYAFDYNGTTLALPHQPHLIGTDLSGLQDPYGVNYTRIEIFLAQQGGGFVYYHYPDPVDNMSVEPKMSYVRNVDETWWLGAGVYLDETAGADMPLSSEKI</sequence>
<evidence type="ECO:0000313" key="8">
    <source>
        <dbReference type="Proteomes" id="UP000826709"/>
    </source>
</evidence>
<proteinExistence type="predicted"/>
<reference evidence="7" key="1">
    <citation type="journal article" date="2005" name="Int. J. Syst. Evol. Microbiol.">
        <title>Methanofollis formosanus sp. nov., isolated from a fish pond.</title>
        <authorList>
            <person name="Wu S.Y."/>
            <person name="Chen S.C."/>
            <person name="Lai M.C."/>
        </authorList>
    </citation>
    <scope>NUCLEOTIDE SEQUENCE</scope>
    <source>
        <strain evidence="7">ML15</strain>
    </source>
</reference>
<reference evidence="7" key="2">
    <citation type="submission" date="2019-03" db="EMBL/GenBank/DDBJ databases">
        <authorList>
            <person name="Chen S.-C."/>
            <person name="Wu S.-Y."/>
            <person name="Lai M.-C."/>
        </authorList>
    </citation>
    <scope>NUCLEOTIDE SEQUENCE</scope>
    <source>
        <strain evidence="7">ML15</strain>
    </source>
</reference>
<dbReference type="InterPro" id="IPR033480">
    <property type="entry name" value="sCache_2"/>
</dbReference>
<gene>
    <name evidence="7" type="ORF">E2N92_07360</name>
</gene>
<keyword evidence="2" id="KW-1003">Cell membrane</keyword>
<evidence type="ECO:0000259" key="6">
    <source>
        <dbReference type="SMART" id="SM01049"/>
    </source>
</evidence>
<dbReference type="KEGG" id="mfk:E2N92_07360"/>
<dbReference type="Pfam" id="PF08269">
    <property type="entry name" value="dCache_2"/>
    <property type="match status" value="1"/>
</dbReference>
<feature type="domain" description="Single Cache" evidence="6">
    <location>
        <begin position="60"/>
        <end position="151"/>
    </location>
</feature>